<sequence length="503" mass="54570">MALRAVFTRVLPQARSLRAAVITRAPAPFSTAAVAPRDEEAEWEAAFLEATDSFSGDSDHTESSEALRALVKSGLLKHTDLRDRPDRFFKAHRLLARHAVREGPGFWIRFTVHYNLCFGTVLAVGGPEQVAAMADVEARGQLGCFALTERLAGVQSGLVVETTATYDKDSKEFVLHSPSEGSLKNWISQGHVADKAVVLADTTVDDQRVGPHAFLMDLASPGVSTGDMGVKTTGNDLDNAWIAFDNVRVPRTALLNGHCDVDEATGGYVLKTQGVKPFEMIGQRLYTGRVAVAQAALAFRSQLFDVTKAYADNKSIPDVARTGAAPKLSGIPQLKALFAEADETAALLEDFVNKCEDRLAPLLRTGAVPDEELAHAIATAKVKAVEHSIDLAWRLKQEVGSYALMGSSGFKHLDFLNCCKFAEGDSRILMQKMARDRLRKFAADLKAGAADDGTEEARLAGELAAALAPARGDKAQQAALWDEHYLLVYALAEQMMDRTIREF</sequence>
<dbReference type="InterPro" id="IPR009100">
    <property type="entry name" value="AcylCoA_DH/oxidase_NM_dom_sf"/>
</dbReference>
<comment type="caution">
    <text evidence="3">The sequence shown here is derived from an EMBL/GenBank/DDBJ whole genome shotgun (WGS) entry which is preliminary data.</text>
</comment>
<dbReference type="InterPro" id="IPR036250">
    <property type="entry name" value="AcylCo_DH-like_C"/>
</dbReference>
<keyword evidence="1" id="KW-0285">Flavoprotein</keyword>
<dbReference type="Proteomes" id="UP001363151">
    <property type="component" value="Unassembled WGS sequence"/>
</dbReference>
<evidence type="ECO:0000256" key="1">
    <source>
        <dbReference type="ARBA" id="ARBA00022630"/>
    </source>
</evidence>
<dbReference type="SUPFAM" id="SSF47203">
    <property type="entry name" value="Acyl-CoA dehydrogenase C-terminal domain-like"/>
    <property type="match status" value="1"/>
</dbReference>
<name>A0ABR1G9H8_AURAN</name>
<dbReference type="InterPro" id="IPR012258">
    <property type="entry name" value="Acyl-CoA_oxidase"/>
</dbReference>
<dbReference type="EMBL" id="JBBJCI010000040">
    <property type="protein sequence ID" value="KAK7249629.1"/>
    <property type="molecule type" value="Genomic_DNA"/>
</dbReference>
<feature type="domain" description="Acyl-CoA oxidase/dehydrogenase middle" evidence="2">
    <location>
        <begin position="144"/>
        <end position="247"/>
    </location>
</feature>
<dbReference type="SUPFAM" id="SSF56645">
    <property type="entry name" value="Acyl-CoA dehydrogenase NM domain-like"/>
    <property type="match status" value="1"/>
</dbReference>
<dbReference type="Pfam" id="PF02770">
    <property type="entry name" value="Acyl-CoA_dh_M"/>
    <property type="match status" value="1"/>
</dbReference>
<reference evidence="3 4" key="1">
    <citation type="submission" date="2024-03" db="EMBL/GenBank/DDBJ databases">
        <title>Aureococcus anophagefferens CCMP1851 and Kratosvirus quantuckense: Draft genome of a second virus-susceptible host strain in the model system.</title>
        <authorList>
            <person name="Chase E."/>
            <person name="Truchon A.R."/>
            <person name="Schepens W."/>
            <person name="Wilhelm S.W."/>
        </authorList>
    </citation>
    <scope>NUCLEOTIDE SEQUENCE [LARGE SCALE GENOMIC DNA]</scope>
    <source>
        <strain evidence="3 4">CCMP1851</strain>
    </source>
</reference>
<evidence type="ECO:0000313" key="3">
    <source>
        <dbReference type="EMBL" id="KAK7249629.1"/>
    </source>
</evidence>
<proteinExistence type="predicted"/>
<accession>A0ABR1G9H8</accession>
<dbReference type="InterPro" id="IPR046373">
    <property type="entry name" value="Acyl-CoA_Oxase/DH_mid-dom_sf"/>
</dbReference>
<gene>
    <name evidence="3" type="ORF">SO694_00004132</name>
</gene>
<dbReference type="PANTHER" id="PTHR10909:SF382">
    <property type="entry name" value="ACYL-COENZYME A OXIDASE"/>
    <property type="match status" value="1"/>
</dbReference>
<organism evidence="3 4">
    <name type="scientific">Aureococcus anophagefferens</name>
    <name type="common">Harmful bloom alga</name>
    <dbReference type="NCBI Taxonomy" id="44056"/>
    <lineage>
        <taxon>Eukaryota</taxon>
        <taxon>Sar</taxon>
        <taxon>Stramenopiles</taxon>
        <taxon>Ochrophyta</taxon>
        <taxon>Pelagophyceae</taxon>
        <taxon>Pelagomonadales</taxon>
        <taxon>Pelagomonadaceae</taxon>
        <taxon>Aureococcus</taxon>
    </lineage>
</organism>
<dbReference type="PANTHER" id="PTHR10909">
    <property type="entry name" value="ELECTRON TRANSPORT OXIDOREDUCTASE"/>
    <property type="match status" value="1"/>
</dbReference>
<dbReference type="Gene3D" id="2.40.110.10">
    <property type="entry name" value="Butyryl-CoA Dehydrogenase, subunit A, domain 2"/>
    <property type="match status" value="1"/>
</dbReference>
<protein>
    <submittedName>
        <fullName evidence="3">Acyl-CoA oxidase</fullName>
    </submittedName>
</protein>
<evidence type="ECO:0000259" key="2">
    <source>
        <dbReference type="Pfam" id="PF02770"/>
    </source>
</evidence>
<evidence type="ECO:0000313" key="4">
    <source>
        <dbReference type="Proteomes" id="UP001363151"/>
    </source>
</evidence>
<dbReference type="InterPro" id="IPR006091">
    <property type="entry name" value="Acyl-CoA_Oxase/DH_mid-dom"/>
</dbReference>
<keyword evidence="4" id="KW-1185">Reference proteome</keyword>